<comment type="caution">
    <text evidence="1">The sequence shown here is derived from an EMBL/GenBank/DDBJ whole genome shotgun (WGS) entry which is preliminary data.</text>
</comment>
<dbReference type="Pfam" id="PF13385">
    <property type="entry name" value="Laminin_G_3"/>
    <property type="match status" value="1"/>
</dbReference>
<reference evidence="1" key="1">
    <citation type="journal article" date="2015" name="Nature">
        <title>Complex archaea that bridge the gap between prokaryotes and eukaryotes.</title>
        <authorList>
            <person name="Spang A."/>
            <person name="Saw J.H."/>
            <person name="Jorgensen S.L."/>
            <person name="Zaremba-Niedzwiedzka K."/>
            <person name="Martijn J."/>
            <person name="Lind A.E."/>
            <person name="van Eijk R."/>
            <person name="Schleper C."/>
            <person name="Guy L."/>
            <person name="Ettema T.J."/>
        </authorList>
    </citation>
    <scope>NUCLEOTIDE SEQUENCE</scope>
</reference>
<evidence type="ECO:0000313" key="1">
    <source>
        <dbReference type="EMBL" id="KKM65972.1"/>
    </source>
</evidence>
<dbReference type="Gene3D" id="2.60.120.200">
    <property type="match status" value="1"/>
</dbReference>
<accession>A0A0F9MA24</accession>
<dbReference type="EMBL" id="LAZR01010625">
    <property type="protein sequence ID" value="KKM65972.1"/>
    <property type="molecule type" value="Genomic_DNA"/>
</dbReference>
<organism evidence="1">
    <name type="scientific">marine sediment metagenome</name>
    <dbReference type="NCBI Taxonomy" id="412755"/>
    <lineage>
        <taxon>unclassified sequences</taxon>
        <taxon>metagenomes</taxon>
        <taxon>ecological metagenomes</taxon>
    </lineage>
</organism>
<sequence length="276" mass="29020">MFNLRPPGQKPLLGTPIDWSNPLSRTLVAAWTLLEGSGDRTFDVSGNGSDGTIIGAGWEPGGLYFDGTSDSVDLGRPEALNFTPRVDYFSLFFIFKTAVGAQGTIYSFGAPAQNQNRQIQVSAGASGKIDVRVGGTNSIATSLVNDGSLHSVAMTVPASTTGLKLYIDGIFENFSAGSGGIGAVTSGENGYIGARTDGQSYELTGNVYCGFLFSQVLTPYDVTLLHTDPYQMWPDYALWMAGVMAGWPHKWNGIAGASIATINGVPSANIAKVNGI</sequence>
<dbReference type="AlphaFoldDB" id="A0A0F9MA24"/>
<proteinExistence type="predicted"/>
<dbReference type="InterPro" id="IPR013320">
    <property type="entry name" value="ConA-like_dom_sf"/>
</dbReference>
<gene>
    <name evidence="1" type="ORF">LCGC14_1485910</name>
</gene>
<name>A0A0F9MA24_9ZZZZ</name>
<dbReference type="SUPFAM" id="SSF49899">
    <property type="entry name" value="Concanavalin A-like lectins/glucanases"/>
    <property type="match status" value="1"/>
</dbReference>
<protein>
    <recommendedName>
        <fullName evidence="2">LamG-like jellyroll fold domain-containing protein</fullName>
    </recommendedName>
</protein>
<evidence type="ECO:0008006" key="2">
    <source>
        <dbReference type="Google" id="ProtNLM"/>
    </source>
</evidence>